<protein>
    <submittedName>
        <fullName evidence="2">RES family NAD+ phosphorylase</fullName>
    </submittedName>
</protein>
<gene>
    <name evidence="2" type="ORF">ACFQ1O_02935</name>
</gene>
<organism evidence="2 3">
    <name type="scientific">Pseudofulvibacter geojedonensis</name>
    <dbReference type="NCBI Taxonomy" id="1123758"/>
    <lineage>
        <taxon>Bacteria</taxon>
        <taxon>Pseudomonadati</taxon>
        <taxon>Bacteroidota</taxon>
        <taxon>Flavobacteriia</taxon>
        <taxon>Flavobacteriales</taxon>
        <taxon>Flavobacteriaceae</taxon>
        <taxon>Pseudofulvibacter</taxon>
    </lineage>
</organism>
<dbReference type="Pfam" id="PF08808">
    <property type="entry name" value="RES"/>
    <property type="match status" value="1"/>
</dbReference>
<feature type="domain" description="RES" evidence="1">
    <location>
        <begin position="14"/>
        <end position="139"/>
    </location>
</feature>
<evidence type="ECO:0000313" key="3">
    <source>
        <dbReference type="Proteomes" id="UP001596997"/>
    </source>
</evidence>
<dbReference type="Proteomes" id="UP001596997">
    <property type="component" value="Unassembled WGS sequence"/>
</dbReference>
<sequence length="150" mass="17098">MQVYRIAKEAYIRDLTGIGAKAVGGRWNFKGISVCYTSSTISLSMLECLAHFPPAFTPKDMAFATIEIPGNSIQEIVVKDLPDNWKKVPSPRVLKDIGYQWIKEQEKLLLKVPSIIVPQEYNYIINPFHPDFKKVKLSKVTPFPFDNRVL</sequence>
<accession>A0ABW3HZF7</accession>
<evidence type="ECO:0000313" key="2">
    <source>
        <dbReference type="EMBL" id="MFD0962954.1"/>
    </source>
</evidence>
<dbReference type="RefSeq" id="WP_377713136.1">
    <property type="nucleotide sequence ID" value="NZ_JBHTJM010000002.1"/>
</dbReference>
<comment type="caution">
    <text evidence="2">The sequence shown here is derived from an EMBL/GenBank/DDBJ whole genome shotgun (WGS) entry which is preliminary data.</text>
</comment>
<evidence type="ECO:0000259" key="1">
    <source>
        <dbReference type="SMART" id="SM00953"/>
    </source>
</evidence>
<reference evidence="3" key="1">
    <citation type="journal article" date="2019" name="Int. J. Syst. Evol. Microbiol.">
        <title>The Global Catalogue of Microorganisms (GCM) 10K type strain sequencing project: providing services to taxonomists for standard genome sequencing and annotation.</title>
        <authorList>
            <consortium name="The Broad Institute Genomics Platform"/>
            <consortium name="The Broad Institute Genome Sequencing Center for Infectious Disease"/>
            <person name="Wu L."/>
            <person name="Ma J."/>
        </authorList>
    </citation>
    <scope>NUCLEOTIDE SEQUENCE [LARGE SCALE GENOMIC DNA]</scope>
    <source>
        <strain evidence="3">CCUG 62114</strain>
    </source>
</reference>
<name>A0ABW3HZF7_9FLAO</name>
<dbReference type="InterPro" id="IPR014914">
    <property type="entry name" value="RES_dom"/>
</dbReference>
<dbReference type="SMART" id="SM00953">
    <property type="entry name" value="RES"/>
    <property type="match status" value="1"/>
</dbReference>
<dbReference type="EMBL" id="JBHTJM010000002">
    <property type="protein sequence ID" value="MFD0962954.1"/>
    <property type="molecule type" value="Genomic_DNA"/>
</dbReference>
<proteinExistence type="predicted"/>
<keyword evidence="3" id="KW-1185">Reference proteome</keyword>